<evidence type="ECO:0000313" key="3">
    <source>
        <dbReference type="Proteomes" id="UP000886523"/>
    </source>
</evidence>
<keyword evidence="3" id="KW-1185">Reference proteome</keyword>
<feature type="region of interest" description="Disordered" evidence="1">
    <location>
        <begin position="1"/>
        <end position="22"/>
    </location>
</feature>
<accession>A0A9P6AUR2</accession>
<comment type="caution">
    <text evidence="2">The sequence shown here is derived from an EMBL/GenBank/DDBJ whole genome shotgun (WGS) entry which is preliminary data.</text>
</comment>
<reference evidence="2" key="1">
    <citation type="journal article" date="2020" name="Nat. Commun.">
        <title>Large-scale genome sequencing of mycorrhizal fungi provides insights into the early evolution of symbiotic traits.</title>
        <authorList>
            <person name="Miyauchi S."/>
            <person name="Kiss E."/>
            <person name="Kuo A."/>
            <person name="Drula E."/>
            <person name="Kohler A."/>
            <person name="Sanchez-Garcia M."/>
            <person name="Morin E."/>
            <person name="Andreopoulos B."/>
            <person name="Barry K.W."/>
            <person name="Bonito G."/>
            <person name="Buee M."/>
            <person name="Carver A."/>
            <person name="Chen C."/>
            <person name="Cichocki N."/>
            <person name="Clum A."/>
            <person name="Culley D."/>
            <person name="Crous P.W."/>
            <person name="Fauchery L."/>
            <person name="Girlanda M."/>
            <person name="Hayes R.D."/>
            <person name="Keri Z."/>
            <person name="LaButti K."/>
            <person name="Lipzen A."/>
            <person name="Lombard V."/>
            <person name="Magnuson J."/>
            <person name="Maillard F."/>
            <person name="Murat C."/>
            <person name="Nolan M."/>
            <person name="Ohm R.A."/>
            <person name="Pangilinan J."/>
            <person name="Pereira M.F."/>
            <person name="Perotto S."/>
            <person name="Peter M."/>
            <person name="Pfister S."/>
            <person name="Riley R."/>
            <person name="Sitrit Y."/>
            <person name="Stielow J.B."/>
            <person name="Szollosi G."/>
            <person name="Zifcakova L."/>
            <person name="Stursova M."/>
            <person name="Spatafora J.W."/>
            <person name="Tedersoo L."/>
            <person name="Vaario L.M."/>
            <person name="Yamada A."/>
            <person name="Yan M."/>
            <person name="Wang P."/>
            <person name="Xu J."/>
            <person name="Bruns T."/>
            <person name="Baldrian P."/>
            <person name="Vilgalys R."/>
            <person name="Dunand C."/>
            <person name="Henrissat B."/>
            <person name="Grigoriev I.V."/>
            <person name="Hibbett D."/>
            <person name="Nagy L.G."/>
            <person name="Martin F.M."/>
        </authorList>
    </citation>
    <scope>NUCLEOTIDE SEQUENCE</scope>
    <source>
        <strain evidence="2">UP504</strain>
    </source>
</reference>
<dbReference type="OrthoDB" id="823504at2759"/>
<evidence type="ECO:0000256" key="1">
    <source>
        <dbReference type="SAM" id="MobiDB-lite"/>
    </source>
</evidence>
<dbReference type="Proteomes" id="UP000886523">
    <property type="component" value="Unassembled WGS sequence"/>
</dbReference>
<organism evidence="2 3">
    <name type="scientific">Hydnum rufescens UP504</name>
    <dbReference type="NCBI Taxonomy" id="1448309"/>
    <lineage>
        <taxon>Eukaryota</taxon>
        <taxon>Fungi</taxon>
        <taxon>Dikarya</taxon>
        <taxon>Basidiomycota</taxon>
        <taxon>Agaricomycotina</taxon>
        <taxon>Agaricomycetes</taxon>
        <taxon>Cantharellales</taxon>
        <taxon>Hydnaceae</taxon>
        <taxon>Hydnum</taxon>
    </lineage>
</organism>
<dbReference type="EMBL" id="MU128989">
    <property type="protein sequence ID" value="KAF9512300.1"/>
    <property type="molecule type" value="Genomic_DNA"/>
</dbReference>
<gene>
    <name evidence="2" type="ORF">BS47DRAFT_1394422</name>
</gene>
<name>A0A9P6AUR2_9AGAM</name>
<proteinExistence type="predicted"/>
<sequence>MRSHFKTADLNRDPFERPHEVEPNHPTHHYWIHGDGVFKTLGEDFVYRVAEQVLRTVFTRSNFKRATGSAGTLRRFLISFHPYTDAYLFVLKPGPVDKAF</sequence>
<dbReference type="AlphaFoldDB" id="A0A9P6AUR2"/>
<protein>
    <submittedName>
        <fullName evidence="2">Uncharacterized protein</fullName>
    </submittedName>
</protein>
<evidence type="ECO:0000313" key="2">
    <source>
        <dbReference type="EMBL" id="KAF9512300.1"/>
    </source>
</evidence>